<evidence type="ECO:0000256" key="3">
    <source>
        <dbReference type="ARBA" id="ARBA00022840"/>
    </source>
</evidence>
<keyword evidence="5" id="KW-0175">Coiled coil</keyword>
<dbReference type="SMART" id="SM00239">
    <property type="entry name" value="C2"/>
    <property type="match status" value="2"/>
</dbReference>
<dbReference type="EMBL" id="JAPFFF010000027">
    <property type="protein sequence ID" value="KAK8847961.1"/>
    <property type="molecule type" value="Genomic_DNA"/>
</dbReference>
<gene>
    <name evidence="8" type="ORF">M9Y10_019012</name>
</gene>
<keyword evidence="1" id="KW-0418">Kinase</keyword>
<dbReference type="Pfam" id="PF00069">
    <property type="entry name" value="Pkinase"/>
    <property type="match status" value="1"/>
</dbReference>
<dbReference type="Pfam" id="PF00168">
    <property type="entry name" value="C2"/>
    <property type="match status" value="2"/>
</dbReference>
<keyword evidence="2 4" id="KW-0547">Nucleotide-binding</keyword>
<dbReference type="InterPro" id="IPR008271">
    <property type="entry name" value="Ser/Thr_kinase_AS"/>
</dbReference>
<reference evidence="8 9" key="1">
    <citation type="submission" date="2024-04" db="EMBL/GenBank/DDBJ databases">
        <title>Tritrichomonas musculus Genome.</title>
        <authorList>
            <person name="Alves-Ferreira E."/>
            <person name="Grigg M."/>
            <person name="Lorenzi H."/>
            <person name="Galac M."/>
        </authorList>
    </citation>
    <scope>NUCLEOTIDE SEQUENCE [LARGE SCALE GENOMIC DNA]</scope>
    <source>
        <strain evidence="8 9">EAF2021</strain>
    </source>
</reference>
<evidence type="ECO:0000256" key="4">
    <source>
        <dbReference type="PROSITE-ProRule" id="PRU10141"/>
    </source>
</evidence>
<dbReference type="CDD" id="cd00030">
    <property type="entry name" value="C2"/>
    <property type="match status" value="2"/>
</dbReference>
<dbReference type="PROSITE" id="PS50011">
    <property type="entry name" value="PROTEIN_KINASE_DOM"/>
    <property type="match status" value="1"/>
</dbReference>
<feature type="binding site" evidence="4">
    <location>
        <position position="43"/>
    </location>
    <ligand>
        <name>ATP</name>
        <dbReference type="ChEBI" id="CHEBI:30616"/>
    </ligand>
</feature>
<dbReference type="PANTHER" id="PTHR44329">
    <property type="entry name" value="SERINE/THREONINE-PROTEIN KINASE TNNI3K-RELATED"/>
    <property type="match status" value="1"/>
</dbReference>
<comment type="caution">
    <text evidence="8">The sequence shown here is derived from an EMBL/GenBank/DDBJ whole genome shotgun (WGS) entry which is preliminary data.</text>
</comment>
<dbReference type="InterPro" id="IPR011009">
    <property type="entry name" value="Kinase-like_dom_sf"/>
</dbReference>
<feature type="domain" description="C2" evidence="6">
    <location>
        <begin position="445"/>
        <end position="563"/>
    </location>
</feature>
<evidence type="ECO:0000259" key="6">
    <source>
        <dbReference type="PROSITE" id="PS50004"/>
    </source>
</evidence>
<dbReference type="PRINTS" id="PR00109">
    <property type="entry name" value="TYRKINASE"/>
</dbReference>
<dbReference type="PANTHER" id="PTHR44329:SF214">
    <property type="entry name" value="PROTEIN KINASE DOMAIN-CONTAINING PROTEIN"/>
    <property type="match status" value="1"/>
</dbReference>
<name>A0ABR2HIA3_9EUKA</name>
<dbReference type="InterPro" id="IPR051681">
    <property type="entry name" value="Ser/Thr_Kinases-Pseudokinases"/>
</dbReference>
<proteinExistence type="predicted"/>
<evidence type="ECO:0000313" key="9">
    <source>
        <dbReference type="Proteomes" id="UP001470230"/>
    </source>
</evidence>
<dbReference type="InterPro" id="IPR000008">
    <property type="entry name" value="C2_dom"/>
</dbReference>
<feature type="domain" description="C2" evidence="6">
    <location>
        <begin position="571"/>
        <end position="690"/>
    </location>
</feature>
<dbReference type="Proteomes" id="UP001470230">
    <property type="component" value="Unassembled WGS sequence"/>
</dbReference>
<dbReference type="PROSITE" id="PS00108">
    <property type="entry name" value="PROTEIN_KINASE_ST"/>
    <property type="match status" value="1"/>
</dbReference>
<dbReference type="InterPro" id="IPR035892">
    <property type="entry name" value="C2_domain_sf"/>
</dbReference>
<dbReference type="SUPFAM" id="SSF56112">
    <property type="entry name" value="Protein kinase-like (PK-like)"/>
    <property type="match status" value="1"/>
</dbReference>
<keyword evidence="1" id="KW-0808">Transferase</keyword>
<dbReference type="Gene3D" id="1.10.510.10">
    <property type="entry name" value="Transferase(Phosphotransferase) domain 1"/>
    <property type="match status" value="1"/>
</dbReference>
<organism evidence="8 9">
    <name type="scientific">Tritrichomonas musculus</name>
    <dbReference type="NCBI Taxonomy" id="1915356"/>
    <lineage>
        <taxon>Eukaryota</taxon>
        <taxon>Metamonada</taxon>
        <taxon>Parabasalia</taxon>
        <taxon>Tritrichomonadida</taxon>
        <taxon>Tritrichomonadidae</taxon>
        <taxon>Tritrichomonas</taxon>
    </lineage>
</organism>
<keyword evidence="1" id="KW-0723">Serine/threonine-protein kinase</keyword>
<dbReference type="PROSITE" id="PS00107">
    <property type="entry name" value="PROTEIN_KINASE_ATP"/>
    <property type="match status" value="1"/>
</dbReference>
<dbReference type="PROSITE" id="PS50004">
    <property type="entry name" value="C2"/>
    <property type="match status" value="2"/>
</dbReference>
<evidence type="ECO:0000313" key="8">
    <source>
        <dbReference type="EMBL" id="KAK8847961.1"/>
    </source>
</evidence>
<keyword evidence="9" id="KW-1185">Reference proteome</keyword>
<feature type="coiled-coil region" evidence="5">
    <location>
        <begin position="319"/>
        <end position="439"/>
    </location>
</feature>
<dbReference type="InterPro" id="IPR000719">
    <property type="entry name" value="Prot_kinase_dom"/>
</dbReference>
<protein>
    <submittedName>
        <fullName evidence="8">Uncharacterized protein</fullName>
    </submittedName>
</protein>
<accession>A0ABR2HIA3</accession>
<evidence type="ECO:0000259" key="7">
    <source>
        <dbReference type="PROSITE" id="PS50011"/>
    </source>
</evidence>
<evidence type="ECO:0000256" key="5">
    <source>
        <dbReference type="SAM" id="Coils"/>
    </source>
</evidence>
<dbReference type="InterPro" id="IPR017441">
    <property type="entry name" value="Protein_kinase_ATP_BS"/>
</dbReference>
<keyword evidence="3 4" id="KW-0067">ATP-binding</keyword>
<dbReference type="SUPFAM" id="SSF49562">
    <property type="entry name" value="C2 domain (Calcium/lipid-binding domain, CaLB)"/>
    <property type="match status" value="2"/>
</dbReference>
<feature type="domain" description="Protein kinase" evidence="7">
    <location>
        <begin position="14"/>
        <end position="294"/>
    </location>
</feature>
<dbReference type="SMART" id="SM00220">
    <property type="entry name" value="S_TKc"/>
    <property type="match status" value="1"/>
</dbReference>
<evidence type="ECO:0000256" key="2">
    <source>
        <dbReference type="ARBA" id="ARBA00022741"/>
    </source>
</evidence>
<dbReference type="Gene3D" id="2.60.40.150">
    <property type="entry name" value="C2 domain"/>
    <property type="match status" value="2"/>
</dbReference>
<evidence type="ECO:0000256" key="1">
    <source>
        <dbReference type="ARBA" id="ARBA00022527"/>
    </source>
</evidence>
<sequence>MDLKKCFFDTANYELTNKLLGSGVFGKVYVVKNVDNDELYAAKIINSREFFSSHDQEMLLRESLILCKLNHPAIVNFFGINFHSFDDPFNLEPTILTEYMPNGSLKEILDKEKKSISDSNWSPTKKYISLLGISDAMRYLHQVGVIHRDLKPQNILMDSNYYPRVCDFGLSRCFSNSLTNSMQLSMTGKVGTPLYMAPELLLEDDHYGPAVDVYAFAILAYEIVTGKEPFSEKGKTANLKTLLKKITTGGRPEFTEGVQDNMKELIMQCWSQDAKDRPSFETIFQKLSSDFTYLDESVDEDEINEYLDNLEESKMQTVKDDLNDPLKKQEAHIKKIEEENKETRTEVVKLKEENKKMKDQLIKSEEIQAELAKLKEENKKIKDQLNKSEEIQAELVKLKEENKQIKDQLIKSEEMQAELVKLKEENKQIKDQLIKNEGNGKELVEDKQVSRADEQSPSKHPCKLIVHVIKGEKLRKLDANASSPYVTLQIKGDPDSLKRTKTIDNDLNPVWNEIFVYHCKDWNTDALVVNMMDEDIKHNDKMMNELEFPLSNWPLGTSIGFNEEIKLKKKDAGRLYLNIDFLEENGEIIKGTIIGANNLPNTNDKNFNHYVVLKVISKEGNKGEVVKSEIQYDSLDPIWNKDFCFRNAKKEDTLIANVFKVHKLLGDQCIACVEIPLNDLNVNEPFKQSFKLEKPPRVPKFLKTVIDFGTLTLSLSRF</sequence>
<dbReference type="InterPro" id="IPR001245">
    <property type="entry name" value="Ser-Thr/Tyr_kinase_cat_dom"/>
</dbReference>